<reference evidence="1" key="1">
    <citation type="journal article" date="2023" name="PLoS Negl. Trop. Dis.">
        <title>A genome sequence for Biomphalaria pfeifferi, the major vector snail for the human-infecting parasite Schistosoma mansoni.</title>
        <authorList>
            <person name="Bu L."/>
            <person name="Lu L."/>
            <person name="Laidemitt M.R."/>
            <person name="Zhang S.M."/>
            <person name="Mutuku M."/>
            <person name="Mkoji G."/>
            <person name="Steinauer M."/>
            <person name="Loker E.S."/>
        </authorList>
    </citation>
    <scope>NUCLEOTIDE SEQUENCE</scope>
    <source>
        <strain evidence="1">KasaAsao</strain>
    </source>
</reference>
<accession>A0AAD8ETU5</accession>
<protein>
    <submittedName>
        <fullName evidence="1">Uncharacterized protein</fullName>
    </submittedName>
</protein>
<proteinExistence type="predicted"/>
<comment type="caution">
    <text evidence="1">The sequence shown here is derived from an EMBL/GenBank/DDBJ whole genome shotgun (WGS) entry which is preliminary data.</text>
</comment>
<name>A0AAD8ETU5_BIOPF</name>
<evidence type="ECO:0000313" key="1">
    <source>
        <dbReference type="EMBL" id="KAK0039168.1"/>
    </source>
</evidence>
<sequence>MLYEVANILHRSTNLIERRMQEINKRSSVLPEESSFFFPSMDAGTSEEEGESHSQKIYPLADEMLGELADCIVKNCSSISVEPETTYSRKGKTEIPKCQMDLLREVKNKKEGLKYTLEDDRALTDFCNFLLGTDEIKNLEGERKVKKLPSKRVYDVDDEAGPSTSKKAKEEFRPLRMKIIDALKAFRKKNKYELLSGLNPEEEAAGQIFGALSEKNGVSLLKYPLEDCRTLIQSVLENNLDAGKIVIDNSLLSSMSQDPISEKKALRNFKRLESRPGNLSLCNVFPDQGINSILHLYLIQRGPEGDTSHHDELILIAAKLALLVDRPVVVIKDSLLVLNDDGAPELALKKMRPNLQAEYKTSKEKRLPRHPVKEEMPFFVVSIEKGDITIERETSEEKIYHPKSRIDSDMLMEDSD</sequence>
<dbReference type="Proteomes" id="UP001233172">
    <property type="component" value="Unassembled WGS sequence"/>
</dbReference>
<dbReference type="AlphaFoldDB" id="A0AAD8ETU5"/>
<organism evidence="1 2">
    <name type="scientific">Biomphalaria pfeifferi</name>
    <name type="common">Bloodfluke planorb</name>
    <name type="synonym">Freshwater snail</name>
    <dbReference type="NCBI Taxonomy" id="112525"/>
    <lineage>
        <taxon>Eukaryota</taxon>
        <taxon>Metazoa</taxon>
        <taxon>Spiralia</taxon>
        <taxon>Lophotrochozoa</taxon>
        <taxon>Mollusca</taxon>
        <taxon>Gastropoda</taxon>
        <taxon>Heterobranchia</taxon>
        <taxon>Euthyneura</taxon>
        <taxon>Panpulmonata</taxon>
        <taxon>Hygrophila</taxon>
        <taxon>Lymnaeoidea</taxon>
        <taxon>Planorbidae</taxon>
        <taxon>Biomphalaria</taxon>
    </lineage>
</organism>
<keyword evidence="2" id="KW-1185">Reference proteome</keyword>
<reference evidence="1" key="2">
    <citation type="submission" date="2023-04" db="EMBL/GenBank/DDBJ databases">
        <authorList>
            <person name="Bu L."/>
            <person name="Lu L."/>
            <person name="Laidemitt M.R."/>
            <person name="Zhang S.M."/>
            <person name="Mutuku M."/>
            <person name="Mkoji G."/>
            <person name="Steinauer M."/>
            <person name="Loker E.S."/>
        </authorList>
    </citation>
    <scope>NUCLEOTIDE SEQUENCE</scope>
    <source>
        <strain evidence="1">KasaAsao</strain>
        <tissue evidence="1">Whole Snail</tissue>
    </source>
</reference>
<evidence type="ECO:0000313" key="2">
    <source>
        <dbReference type="Proteomes" id="UP001233172"/>
    </source>
</evidence>
<gene>
    <name evidence="1" type="ORF">Bpfe_031384</name>
</gene>
<dbReference type="EMBL" id="JASAOG010000480">
    <property type="protein sequence ID" value="KAK0039168.1"/>
    <property type="molecule type" value="Genomic_DNA"/>
</dbReference>